<proteinExistence type="predicted"/>
<dbReference type="RefSeq" id="WP_071309416.1">
    <property type="nucleotide sequence ID" value="NZ_MLQR01000027.1"/>
</dbReference>
<protein>
    <submittedName>
        <fullName evidence="3">Uncharacterized protein</fullName>
    </submittedName>
</protein>
<dbReference type="AlphaFoldDB" id="A0A1S2LQ95"/>
<sequence>MDYYALLSGLIGTIIGGLITWLNTRYSLNKQFKLQAQREELKELKDERIALNSVKKEINHNLIQLGATKKIMDVEKMEYINYKASNQNNNLKMDKWNKHSDIIESMDDFPLTTLQALYVNLSFEISNQMTDKKRTIKGIDQCLKASKDIEEYLKVYHPRQ</sequence>
<name>A0A1S2LQ95_9BACI</name>
<keyword evidence="1" id="KW-0175">Coiled coil</keyword>
<accession>A0A1S2LQ95</accession>
<feature type="coiled-coil region" evidence="1">
    <location>
        <begin position="27"/>
        <end position="61"/>
    </location>
</feature>
<organism evidence="3 4">
    <name type="scientific">Anaerobacillus alkalilacustris</name>
    <dbReference type="NCBI Taxonomy" id="393763"/>
    <lineage>
        <taxon>Bacteria</taxon>
        <taxon>Bacillati</taxon>
        <taxon>Bacillota</taxon>
        <taxon>Bacilli</taxon>
        <taxon>Bacillales</taxon>
        <taxon>Bacillaceae</taxon>
        <taxon>Anaerobacillus</taxon>
    </lineage>
</organism>
<evidence type="ECO:0000313" key="4">
    <source>
        <dbReference type="Proteomes" id="UP000179524"/>
    </source>
</evidence>
<keyword evidence="2" id="KW-0472">Membrane</keyword>
<dbReference type="Proteomes" id="UP000179524">
    <property type="component" value="Unassembled WGS sequence"/>
</dbReference>
<comment type="caution">
    <text evidence="3">The sequence shown here is derived from an EMBL/GenBank/DDBJ whole genome shotgun (WGS) entry which is preliminary data.</text>
</comment>
<reference evidence="3 4" key="1">
    <citation type="submission" date="2016-10" db="EMBL/GenBank/DDBJ databases">
        <title>Draft genome sequences of four alkaliphilic bacteria belonging to the Anaerobacillus genus.</title>
        <authorList>
            <person name="Bassil N.M."/>
            <person name="Lloyd J.R."/>
        </authorList>
    </citation>
    <scope>NUCLEOTIDE SEQUENCE [LARGE SCALE GENOMIC DNA]</scope>
    <source>
        <strain evidence="3 4">DSM 18345</strain>
    </source>
</reference>
<evidence type="ECO:0000313" key="3">
    <source>
        <dbReference type="EMBL" id="OIJ13565.1"/>
    </source>
</evidence>
<keyword evidence="4" id="KW-1185">Reference proteome</keyword>
<keyword evidence="2" id="KW-0812">Transmembrane</keyword>
<evidence type="ECO:0000256" key="2">
    <source>
        <dbReference type="SAM" id="Phobius"/>
    </source>
</evidence>
<feature type="transmembrane region" description="Helical" evidence="2">
    <location>
        <begin position="6"/>
        <end position="24"/>
    </location>
</feature>
<gene>
    <name evidence="3" type="ORF">BKP37_09760</name>
</gene>
<keyword evidence="2" id="KW-1133">Transmembrane helix</keyword>
<dbReference type="EMBL" id="MLQR01000027">
    <property type="protein sequence ID" value="OIJ13565.1"/>
    <property type="molecule type" value="Genomic_DNA"/>
</dbReference>
<evidence type="ECO:0000256" key="1">
    <source>
        <dbReference type="SAM" id="Coils"/>
    </source>
</evidence>